<dbReference type="PANTHER" id="PTHR22803">
    <property type="entry name" value="MANNOSE, PHOSPHOLIPASE, LECTIN RECEPTOR RELATED"/>
    <property type="match status" value="1"/>
</dbReference>
<dbReference type="GO" id="GO:0030246">
    <property type="term" value="F:carbohydrate binding"/>
    <property type="evidence" value="ECO:0007669"/>
    <property type="project" value="UniProtKB-KW"/>
</dbReference>
<dbReference type="SMART" id="SM00034">
    <property type="entry name" value="CLECT"/>
    <property type="match status" value="1"/>
</dbReference>
<accession>A0A3Q0RF76</accession>
<keyword evidence="1" id="KW-0430">Lectin</keyword>
<dbReference type="SUPFAM" id="SSF56436">
    <property type="entry name" value="C-type lectin-like"/>
    <property type="match status" value="1"/>
</dbReference>
<sequence>MIIVKIILLHYAPYTLTPDIFCSAKSLQGLQRNLHKWLDVCISFCFPAKGSAGKTAARPQTPVPPVCFCCLYFSWMGVLERKFCYMFTYNDNKVFLNLEYSSYSCFFLSLKVHYAQQGWQYFNGSFYYISSTKQNWQDSRDDCLQRGASLAIINSKEEQVLTSFQCFIPICLCLNKKFIRQQQETIIWIGLTDKETEGVSKWVDETPLTESFWYSGEPNNYRGSDEDCVVINDYNDENSWNDAVCENQNLWLCEKKMVI</sequence>
<evidence type="ECO:0000313" key="5">
    <source>
        <dbReference type="Proteomes" id="UP000261340"/>
    </source>
</evidence>
<dbReference type="InterPro" id="IPR001304">
    <property type="entry name" value="C-type_lectin-like"/>
</dbReference>
<dbReference type="InterPro" id="IPR033989">
    <property type="entry name" value="CD209-like_CTLD"/>
</dbReference>
<evidence type="ECO:0000256" key="1">
    <source>
        <dbReference type="ARBA" id="ARBA00022734"/>
    </source>
</evidence>
<dbReference type="Proteomes" id="UP000261340">
    <property type="component" value="Unplaced"/>
</dbReference>
<evidence type="ECO:0000259" key="3">
    <source>
        <dbReference type="PROSITE" id="PS50041"/>
    </source>
</evidence>
<dbReference type="Ensembl" id="ENSACIT00000007785.1">
    <property type="protein sequence ID" value="ENSACIP00000007565.1"/>
    <property type="gene ID" value="ENSACIG00000005935.1"/>
</dbReference>
<dbReference type="PROSITE" id="PS50041">
    <property type="entry name" value="C_TYPE_LECTIN_2"/>
    <property type="match status" value="1"/>
</dbReference>
<dbReference type="InterPro" id="IPR018378">
    <property type="entry name" value="C-type_lectin_CS"/>
</dbReference>
<dbReference type="InterPro" id="IPR016186">
    <property type="entry name" value="C-type_lectin-like/link_sf"/>
</dbReference>
<reference evidence="4" key="2">
    <citation type="submission" date="2025-09" db="UniProtKB">
        <authorList>
            <consortium name="Ensembl"/>
        </authorList>
    </citation>
    <scope>IDENTIFICATION</scope>
</reference>
<dbReference type="GeneTree" id="ENSGT01020000230338"/>
<protein>
    <recommendedName>
        <fullName evidence="3">C-type lectin domain-containing protein</fullName>
    </recommendedName>
</protein>
<evidence type="ECO:0000313" key="4">
    <source>
        <dbReference type="Ensembl" id="ENSACIP00000007565.1"/>
    </source>
</evidence>
<dbReference type="CDD" id="cd03590">
    <property type="entry name" value="CLECT_DC-SIGN_like"/>
    <property type="match status" value="1"/>
</dbReference>
<keyword evidence="2" id="KW-1015">Disulfide bond</keyword>
<feature type="domain" description="C-type lectin" evidence="3">
    <location>
        <begin position="122"/>
        <end position="254"/>
    </location>
</feature>
<dbReference type="InterPro" id="IPR050111">
    <property type="entry name" value="C-type_lectin/snaclec_domain"/>
</dbReference>
<organism evidence="4 5">
    <name type="scientific">Amphilophus citrinellus</name>
    <name type="common">Midas cichlid</name>
    <name type="synonym">Cichlasoma citrinellum</name>
    <dbReference type="NCBI Taxonomy" id="61819"/>
    <lineage>
        <taxon>Eukaryota</taxon>
        <taxon>Metazoa</taxon>
        <taxon>Chordata</taxon>
        <taxon>Craniata</taxon>
        <taxon>Vertebrata</taxon>
        <taxon>Euteleostomi</taxon>
        <taxon>Actinopterygii</taxon>
        <taxon>Neopterygii</taxon>
        <taxon>Teleostei</taxon>
        <taxon>Neoteleostei</taxon>
        <taxon>Acanthomorphata</taxon>
        <taxon>Ovalentaria</taxon>
        <taxon>Cichlomorphae</taxon>
        <taxon>Cichliformes</taxon>
        <taxon>Cichlidae</taxon>
        <taxon>New World cichlids</taxon>
        <taxon>Cichlasomatinae</taxon>
        <taxon>Heroini</taxon>
        <taxon>Amphilophus</taxon>
    </lineage>
</organism>
<evidence type="ECO:0000256" key="2">
    <source>
        <dbReference type="ARBA" id="ARBA00023157"/>
    </source>
</evidence>
<reference evidence="4" key="1">
    <citation type="submission" date="2025-08" db="UniProtKB">
        <authorList>
            <consortium name="Ensembl"/>
        </authorList>
    </citation>
    <scope>IDENTIFICATION</scope>
</reference>
<dbReference type="STRING" id="61819.ENSACIP00000007565"/>
<keyword evidence="5" id="KW-1185">Reference proteome</keyword>
<dbReference type="PROSITE" id="PS00615">
    <property type="entry name" value="C_TYPE_LECTIN_1"/>
    <property type="match status" value="1"/>
</dbReference>
<dbReference type="Pfam" id="PF00059">
    <property type="entry name" value="Lectin_C"/>
    <property type="match status" value="1"/>
</dbReference>
<proteinExistence type="predicted"/>
<dbReference type="Gene3D" id="3.10.100.10">
    <property type="entry name" value="Mannose-Binding Protein A, subunit A"/>
    <property type="match status" value="1"/>
</dbReference>
<dbReference type="InterPro" id="IPR016187">
    <property type="entry name" value="CTDL_fold"/>
</dbReference>
<name>A0A3Q0RF76_AMPCI</name>
<dbReference type="AlphaFoldDB" id="A0A3Q0RF76"/>
<dbReference type="OMA" id="HWICERL"/>